<proteinExistence type="inferred from homology"/>
<dbReference type="SUPFAM" id="SSF52440">
    <property type="entry name" value="PreATP-grasp domain"/>
    <property type="match status" value="1"/>
</dbReference>
<dbReference type="HAMAP" id="MF_00047">
    <property type="entry name" value="Dala_Dala_lig"/>
    <property type="match status" value="1"/>
</dbReference>
<comment type="function">
    <text evidence="2 19">Cell wall formation.</text>
</comment>
<feature type="binding site" evidence="21">
    <location>
        <begin position="220"/>
        <end position="227"/>
    </location>
    <ligand>
        <name>ATP</name>
        <dbReference type="ChEBI" id="CHEBI:30616"/>
    </ligand>
</feature>
<comment type="catalytic activity">
    <reaction evidence="17 19">
        <text>2 D-alanine + ATP = D-alanyl-D-alanine + ADP + phosphate + H(+)</text>
        <dbReference type="Rhea" id="RHEA:11224"/>
        <dbReference type="ChEBI" id="CHEBI:15378"/>
        <dbReference type="ChEBI" id="CHEBI:30616"/>
        <dbReference type="ChEBI" id="CHEBI:43474"/>
        <dbReference type="ChEBI" id="CHEBI:57416"/>
        <dbReference type="ChEBI" id="CHEBI:57822"/>
        <dbReference type="ChEBI" id="CHEBI:456216"/>
        <dbReference type="EC" id="6.3.2.4"/>
    </reaction>
</comment>
<reference evidence="25 26" key="1">
    <citation type="submission" date="2017-09" db="EMBL/GenBank/DDBJ databases">
        <title>Depth-based differentiation of microbial function through sediment-hosted aquifers and enrichment of novel symbionts in the deep terrestrial subsurface.</title>
        <authorList>
            <person name="Probst A.J."/>
            <person name="Ladd B."/>
            <person name="Jarett J.K."/>
            <person name="Geller-Mcgrath D.E."/>
            <person name="Sieber C.M."/>
            <person name="Emerson J.B."/>
            <person name="Anantharaman K."/>
            <person name="Thomas B.C."/>
            <person name="Malmstrom R."/>
            <person name="Stieglmeier M."/>
            <person name="Klingl A."/>
            <person name="Woyke T."/>
            <person name="Ryan C.M."/>
            <person name="Banfield J.F."/>
        </authorList>
    </citation>
    <scope>NUCLEOTIDE SEQUENCE [LARGE SCALE GENOMIC DNA]</scope>
    <source>
        <strain evidence="25">CG23_combo_of_CG06-09_8_20_14_all_34_8</strain>
    </source>
</reference>
<evidence type="ECO:0000256" key="3">
    <source>
        <dbReference type="ARBA" id="ARBA00004496"/>
    </source>
</evidence>
<dbReference type="UniPathway" id="UPA00219"/>
<comment type="cofactor">
    <cofactor evidence="1">
        <name>Mn(2+)</name>
        <dbReference type="ChEBI" id="CHEBI:29035"/>
    </cofactor>
</comment>
<dbReference type="PANTHER" id="PTHR23132:SF25">
    <property type="entry name" value="D-ALANINE--D-ALANINE LIGASE A"/>
    <property type="match status" value="1"/>
</dbReference>
<feature type="binding site" evidence="22">
    <location>
        <position position="317"/>
    </location>
    <ligand>
        <name>Mg(2+)</name>
        <dbReference type="ChEBI" id="CHEBI:18420"/>
        <label>2</label>
    </ligand>
</feature>
<evidence type="ECO:0000256" key="10">
    <source>
        <dbReference type="ARBA" id="ARBA00022741"/>
    </source>
</evidence>
<evidence type="ECO:0000313" key="26">
    <source>
        <dbReference type="Proteomes" id="UP000229459"/>
    </source>
</evidence>
<dbReference type="GO" id="GO:0008716">
    <property type="term" value="F:D-alanine-D-alanine ligase activity"/>
    <property type="evidence" value="ECO:0007669"/>
    <property type="project" value="UniProtKB-UniRule"/>
</dbReference>
<dbReference type="NCBIfam" id="NF002378">
    <property type="entry name" value="PRK01372.1"/>
    <property type="match status" value="1"/>
</dbReference>
<evidence type="ECO:0000256" key="14">
    <source>
        <dbReference type="ARBA" id="ARBA00022984"/>
    </source>
</evidence>
<evidence type="ECO:0000256" key="18">
    <source>
        <dbReference type="ARBA" id="ARBA00060592"/>
    </source>
</evidence>
<dbReference type="FunFam" id="3.30.1490.20:FF:000007">
    <property type="entry name" value="D-alanine--D-alanine ligase"/>
    <property type="match status" value="1"/>
</dbReference>
<dbReference type="GO" id="GO:0046872">
    <property type="term" value="F:metal ion binding"/>
    <property type="evidence" value="ECO:0007669"/>
    <property type="project" value="UniProtKB-KW"/>
</dbReference>
<evidence type="ECO:0000256" key="23">
    <source>
        <dbReference type="PROSITE-ProRule" id="PRU00409"/>
    </source>
</evidence>
<organism evidence="25 26">
    <name type="scientific">Candidatus Beckwithbacteria bacterium CG23_combo_of_CG06-09_8_20_14_all_34_8</name>
    <dbReference type="NCBI Taxonomy" id="1974497"/>
    <lineage>
        <taxon>Bacteria</taxon>
        <taxon>Candidatus Beckwithiibacteriota</taxon>
    </lineage>
</organism>
<feature type="binding site" evidence="21">
    <location>
        <begin position="314"/>
        <end position="315"/>
    </location>
    <ligand>
        <name>ATP</name>
        <dbReference type="ChEBI" id="CHEBI:30616"/>
    </ligand>
</feature>
<evidence type="ECO:0000256" key="17">
    <source>
        <dbReference type="ARBA" id="ARBA00047614"/>
    </source>
</evidence>
<dbReference type="Gene3D" id="3.30.1490.20">
    <property type="entry name" value="ATP-grasp fold, A domain"/>
    <property type="match status" value="1"/>
</dbReference>
<keyword evidence="16 19" id="KW-0961">Cell wall biogenesis/degradation</keyword>
<accession>A0A2H0B789</accession>
<feature type="domain" description="ATP-grasp" evidence="24">
    <location>
        <begin position="144"/>
        <end position="348"/>
    </location>
</feature>
<dbReference type="GO" id="GO:0009252">
    <property type="term" value="P:peptidoglycan biosynthetic process"/>
    <property type="evidence" value="ECO:0007669"/>
    <property type="project" value="UniProtKB-UniRule"/>
</dbReference>
<feature type="binding site" evidence="22">
    <location>
        <position position="315"/>
    </location>
    <ligand>
        <name>Mg(2+)</name>
        <dbReference type="ChEBI" id="CHEBI:18420"/>
        <label>2</label>
    </ligand>
</feature>
<dbReference type="InterPro" id="IPR013815">
    <property type="entry name" value="ATP_grasp_subdomain_1"/>
</dbReference>
<evidence type="ECO:0000259" key="24">
    <source>
        <dbReference type="PROSITE" id="PS50975"/>
    </source>
</evidence>
<dbReference type="PIRSF" id="PIRSF039102">
    <property type="entry name" value="Ddl/VanB"/>
    <property type="match status" value="1"/>
</dbReference>
<evidence type="ECO:0000256" key="15">
    <source>
        <dbReference type="ARBA" id="ARBA00023211"/>
    </source>
</evidence>
<feature type="binding site" evidence="21">
    <location>
        <position position="140"/>
    </location>
    <ligand>
        <name>ATP</name>
        <dbReference type="ChEBI" id="CHEBI:30616"/>
    </ligand>
</feature>
<dbReference type="PROSITE" id="PS00843">
    <property type="entry name" value="DALA_DALA_LIGASE_1"/>
    <property type="match status" value="1"/>
</dbReference>
<dbReference type="EC" id="6.3.2.4" evidence="6 19"/>
<sequence>MNMASKIRICLLFGGANTEHEVSVRTAKSVYQALDPNKYEISLIGIDKNGNWLQLPNQELLQTSDNKELTVQNPIKILASKSEKGILQIHNLSIFHNTDVAFPLIHGTGGEDGVIQGFLQTLGVSYVGAGVLGSAIGMNKITTKMILQANNINVSDFTWASKHEINDTFINQSIKKLKLPLFVKPANQGSSIGITKVHSQSELKPAMDEALKYDNQILLEKAIEGRELEIAVLGNENPQASVVGEIIPQGHEFYDYDAKYLDENGAELEIPAKLPGEISDQIGETALKAFRVLQCKGMARVDFFLTKDNKILVNEINTIPGFTSISMYPKLWEASEIFYSKLLDKLIELATKR</sequence>
<comment type="cofactor">
    <cofactor evidence="22">
        <name>Mg(2+)</name>
        <dbReference type="ChEBI" id="CHEBI:18420"/>
    </cofactor>
    <cofactor evidence="22">
        <name>Mn(2+)</name>
        <dbReference type="ChEBI" id="CHEBI:29035"/>
    </cofactor>
    <text evidence="22">Binds 2 magnesium or manganese ions per subunit.</text>
</comment>
<keyword evidence="10 21" id="KW-0547">Nucleotide-binding</keyword>
<evidence type="ECO:0000256" key="12">
    <source>
        <dbReference type="ARBA" id="ARBA00022842"/>
    </source>
</evidence>
<dbReference type="GO" id="GO:0005524">
    <property type="term" value="F:ATP binding"/>
    <property type="evidence" value="ECO:0007669"/>
    <property type="project" value="UniProtKB-UniRule"/>
</dbReference>
<dbReference type="SUPFAM" id="SSF56059">
    <property type="entry name" value="Glutathione synthetase ATP-binding domain-like"/>
    <property type="match status" value="1"/>
</dbReference>
<comment type="pathway">
    <text evidence="4 19">Cell wall biogenesis; peptidoglycan biosynthesis.</text>
</comment>
<keyword evidence="15 22" id="KW-0464">Manganese</keyword>
<evidence type="ECO:0000256" key="7">
    <source>
        <dbReference type="ARBA" id="ARBA00022490"/>
    </source>
</evidence>
<dbReference type="Gene3D" id="3.40.50.20">
    <property type="match status" value="1"/>
</dbReference>
<evidence type="ECO:0000313" key="25">
    <source>
        <dbReference type="EMBL" id="PIP53535.1"/>
    </source>
</evidence>
<feature type="binding site" evidence="21">
    <location>
        <begin position="182"/>
        <end position="184"/>
    </location>
    <ligand>
        <name>ATP</name>
        <dbReference type="ChEBI" id="CHEBI:30616"/>
    </ligand>
</feature>
<dbReference type="InterPro" id="IPR011127">
    <property type="entry name" value="Dala_Dala_lig_N"/>
</dbReference>
<keyword evidence="13 19" id="KW-0133">Cell shape</keyword>
<keyword evidence="11 23" id="KW-0067">ATP-binding</keyword>
<dbReference type="InterPro" id="IPR000291">
    <property type="entry name" value="D-Ala_lig_Van_CS"/>
</dbReference>
<keyword evidence="7 19" id="KW-0963">Cytoplasm</keyword>
<evidence type="ECO:0000256" key="4">
    <source>
        <dbReference type="ARBA" id="ARBA00004752"/>
    </source>
</evidence>
<dbReference type="InterPro" id="IPR016185">
    <property type="entry name" value="PreATP-grasp_dom_sf"/>
</dbReference>
<comment type="subcellular location">
    <subcellularLocation>
        <location evidence="3 19">Cytoplasm</location>
    </subcellularLocation>
</comment>
<dbReference type="EMBL" id="PCSR01000011">
    <property type="protein sequence ID" value="PIP53535.1"/>
    <property type="molecule type" value="Genomic_DNA"/>
</dbReference>
<evidence type="ECO:0000256" key="13">
    <source>
        <dbReference type="ARBA" id="ARBA00022960"/>
    </source>
</evidence>
<dbReference type="PROSITE" id="PS50975">
    <property type="entry name" value="ATP_GRASP"/>
    <property type="match status" value="1"/>
</dbReference>
<evidence type="ECO:0000256" key="1">
    <source>
        <dbReference type="ARBA" id="ARBA00001936"/>
    </source>
</evidence>
<keyword evidence="14 19" id="KW-0573">Peptidoglycan synthesis</keyword>
<feature type="active site" evidence="20">
    <location>
        <position position="190"/>
    </location>
</feature>
<evidence type="ECO:0000256" key="20">
    <source>
        <dbReference type="PIRSR" id="PIRSR039102-1"/>
    </source>
</evidence>
<protein>
    <recommendedName>
        <fullName evidence="6 19">D-alanine--D-alanine ligase</fullName>
        <ecNumber evidence="6 19">6.3.2.4</ecNumber>
    </recommendedName>
    <alternativeName>
        <fullName evidence="19">D-Ala-D-Ala ligase</fullName>
    </alternativeName>
    <alternativeName>
        <fullName evidence="19">D-alanylalanine synthetase</fullName>
    </alternativeName>
</protein>
<dbReference type="Pfam" id="PF07478">
    <property type="entry name" value="Dala_Dala_lig_C"/>
    <property type="match status" value="1"/>
</dbReference>
<dbReference type="AlphaFoldDB" id="A0A2H0B789"/>
<dbReference type="InterPro" id="IPR011761">
    <property type="entry name" value="ATP-grasp"/>
</dbReference>
<feature type="active site" evidence="20">
    <location>
        <position position="326"/>
    </location>
</feature>
<dbReference type="PANTHER" id="PTHR23132">
    <property type="entry name" value="D-ALANINE--D-ALANINE LIGASE"/>
    <property type="match status" value="1"/>
</dbReference>
<name>A0A2H0B789_9BACT</name>
<dbReference type="Proteomes" id="UP000229459">
    <property type="component" value="Unassembled WGS sequence"/>
</dbReference>
<dbReference type="GO" id="GO:0008360">
    <property type="term" value="P:regulation of cell shape"/>
    <property type="evidence" value="ECO:0007669"/>
    <property type="project" value="UniProtKB-KW"/>
</dbReference>
<feature type="active site" evidence="20">
    <location>
        <position position="19"/>
    </location>
</feature>
<dbReference type="GO" id="GO:0005829">
    <property type="term" value="C:cytosol"/>
    <property type="evidence" value="ECO:0007669"/>
    <property type="project" value="TreeGrafter"/>
</dbReference>
<dbReference type="FunFam" id="3.30.470.20:FF:000008">
    <property type="entry name" value="D-alanine--D-alanine ligase"/>
    <property type="match status" value="1"/>
</dbReference>
<dbReference type="InterPro" id="IPR005905">
    <property type="entry name" value="D_ala_D_ala"/>
</dbReference>
<evidence type="ECO:0000256" key="21">
    <source>
        <dbReference type="PIRSR" id="PIRSR039102-2"/>
    </source>
</evidence>
<dbReference type="NCBIfam" id="NF002528">
    <property type="entry name" value="PRK01966.1-4"/>
    <property type="match status" value="1"/>
</dbReference>
<feature type="binding site" evidence="21">
    <location>
        <begin position="190"/>
        <end position="191"/>
    </location>
    <ligand>
        <name>ATP</name>
        <dbReference type="ChEBI" id="CHEBI:30616"/>
    </ligand>
</feature>
<keyword evidence="8 19" id="KW-0436">Ligase</keyword>
<evidence type="ECO:0000256" key="22">
    <source>
        <dbReference type="PIRSR" id="PIRSR039102-3"/>
    </source>
</evidence>
<evidence type="ECO:0000256" key="11">
    <source>
        <dbReference type="ARBA" id="ARBA00022840"/>
    </source>
</evidence>
<evidence type="ECO:0000256" key="19">
    <source>
        <dbReference type="HAMAP-Rule" id="MF_00047"/>
    </source>
</evidence>
<evidence type="ECO:0000256" key="2">
    <source>
        <dbReference type="ARBA" id="ARBA00003921"/>
    </source>
</evidence>
<feature type="binding site" evidence="22">
    <location>
        <position position="302"/>
    </location>
    <ligand>
        <name>Mg(2+)</name>
        <dbReference type="ChEBI" id="CHEBI:18420"/>
        <label>1</label>
    </ligand>
</feature>
<keyword evidence="9 22" id="KW-0479">Metal-binding</keyword>
<feature type="binding site" evidence="22">
    <location>
        <position position="315"/>
    </location>
    <ligand>
        <name>Mg(2+)</name>
        <dbReference type="ChEBI" id="CHEBI:18420"/>
        <label>1</label>
    </ligand>
</feature>
<keyword evidence="12 22" id="KW-0460">Magnesium</keyword>
<evidence type="ECO:0000256" key="9">
    <source>
        <dbReference type="ARBA" id="ARBA00022723"/>
    </source>
</evidence>
<dbReference type="PROSITE" id="PS00844">
    <property type="entry name" value="DALA_DALA_LIGASE_2"/>
    <property type="match status" value="1"/>
</dbReference>
<comment type="caution">
    <text evidence="25">The sequence shown here is derived from an EMBL/GenBank/DDBJ whole genome shotgun (WGS) entry which is preliminary data.</text>
</comment>
<evidence type="ECO:0000256" key="5">
    <source>
        <dbReference type="ARBA" id="ARBA00010871"/>
    </source>
</evidence>
<comment type="pathway">
    <text evidence="18">Glycan biosynthesis.</text>
</comment>
<dbReference type="GO" id="GO:0071555">
    <property type="term" value="P:cell wall organization"/>
    <property type="evidence" value="ECO:0007669"/>
    <property type="project" value="UniProtKB-KW"/>
</dbReference>
<dbReference type="InterPro" id="IPR011095">
    <property type="entry name" value="Dala_Dala_lig_C"/>
</dbReference>
<evidence type="ECO:0000256" key="6">
    <source>
        <dbReference type="ARBA" id="ARBA00012216"/>
    </source>
</evidence>
<evidence type="ECO:0000256" key="8">
    <source>
        <dbReference type="ARBA" id="ARBA00022598"/>
    </source>
</evidence>
<evidence type="ECO:0000256" key="16">
    <source>
        <dbReference type="ARBA" id="ARBA00023316"/>
    </source>
</evidence>
<gene>
    <name evidence="19" type="primary">ddl</name>
    <name evidence="25" type="ORF">COX08_00500</name>
</gene>
<comment type="similarity">
    <text evidence="5 19">Belongs to the D-alanine--D-alanine ligase family.</text>
</comment>
<dbReference type="Gene3D" id="3.30.470.20">
    <property type="entry name" value="ATP-grasp fold, B domain"/>
    <property type="match status" value="1"/>
</dbReference>
<dbReference type="Pfam" id="PF01820">
    <property type="entry name" value="Dala_Dala_lig_N"/>
    <property type="match status" value="1"/>
</dbReference>
<dbReference type="NCBIfam" id="TIGR01205">
    <property type="entry name" value="D_ala_D_alaTIGR"/>
    <property type="match status" value="1"/>
</dbReference>